<accession>A0A3P8BSG6</accession>
<evidence type="ECO:0000313" key="2">
    <source>
        <dbReference type="Proteomes" id="UP000269396"/>
    </source>
</evidence>
<sequence length="109" mass="12923">MERVSKVIQHSLIISHKIIDYMKQAKRWLKWSNVNIKQINQLLIKLQESNQIRNELDVKQELQNLMIWRRKEKAEKMSELVQLEVSTLFVLNLNVLGSLCTQLIPICLL</sequence>
<dbReference type="EMBL" id="UZAL01013900">
    <property type="protein sequence ID" value="VDP08694.1"/>
    <property type="molecule type" value="Genomic_DNA"/>
</dbReference>
<evidence type="ECO:0000313" key="1">
    <source>
        <dbReference type="EMBL" id="VDP08694.1"/>
    </source>
</evidence>
<dbReference type="AlphaFoldDB" id="A0A3P8BSG6"/>
<proteinExistence type="predicted"/>
<organism evidence="1 2">
    <name type="scientific">Schistosoma mattheei</name>
    <dbReference type="NCBI Taxonomy" id="31246"/>
    <lineage>
        <taxon>Eukaryota</taxon>
        <taxon>Metazoa</taxon>
        <taxon>Spiralia</taxon>
        <taxon>Lophotrochozoa</taxon>
        <taxon>Platyhelminthes</taxon>
        <taxon>Trematoda</taxon>
        <taxon>Digenea</taxon>
        <taxon>Strigeidida</taxon>
        <taxon>Schistosomatoidea</taxon>
        <taxon>Schistosomatidae</taxon>
        <taxon>Schistosoma</taxon>
    </lineage>
</organism>
<name>A0A3P8BSG6_9TREM</name>
<protein>
    <submittedName>
        <fullName evidence="1">Uncharacterized protein</fullName>
    </submittedName>
</protein>
<dbReference type="Proteomes" id="UP000269396">
    <property type="component" value="Unassembled WGS sequence"/>
</dbReference>
<keyword evidence="2" id="KW-1185">Reference proteome</keyword>
<gene>
    <name evidence="1" type="ORF">SMTD_LOCUS4575</name>
</gene>
<reference evidence="1 2" key="1">
    <citation type="submission" date="2018-11" db="EMBL/GenBank/DDBJ databases">
        <authorList>
            <consortium name="Pathogen Informatics"/>
        </authorList>
    </citation>
    <scope>NUCLEOTIDE SEQUENCE [LARGE SCALE GENOMIC DNA]</scope>
    <source>
        <strain>Denwood</strain>
        <strain evidence="2">Zambia</strain>
    </source>
</reference>
<dbReference type="Gene3D" id="1.20.58.60">
    <property type="match status" value="1"/>
</dbReference>